<dbReference type="Proteomes" id="UP000323142">
    <property type="component" value="Unassembled WGS sequence"/>
</dbReference>
<name>A0A5B2VCG2_9HYPH</name>
<feature type="transmembrane region" description="Helical" evidence="5">
    <location>
        <begin position="226"/>
        <end position="244"/>
    </location>
</feature>
<reference evidence="7 8" key="2">
    <citation type="submission" date="2019-09" db="EMBL/GenBank/DDBJ databases">
        <authorList>
            <person name="Jin C."/>
        </authorList>
    </citation>
    <scope>NUCLEOTIDE SEQUENCE [LARGE SCALE GENOMIC DNA]</scope>
    <source>
        <strain evidence="7 8">BN140002</strain>
    </source>
</reference>
<feature type="transmembrane region" description="Helical" evidence="5">
    <location>
        <begin position="73"/>
        <end position="91"/>
    </location>
</feature>
<proteinExistence type="predicted"/>
<protein>
    <submittedName>
        <fullName evidence="7">EamA family transporter</fullName>
    </submittedName>
</protein>
<evidence type="ECO:0000313" key="8">
    <source>
        <dbReference type="Proteomes" id="UP000323142"/>
    </source>
</evidence>
<feature type="domain" description="EamA" evidence="6">
    <location>
        <begin position="10"/>
        <end position="141"/>
    </location>
</feature>
<feature type="transmembrane region" description="Helical" evidence="5">
    <location>
        <begin position="183"/>
        <end position="206"/>
    </location>
</feature>
<feature type="domain" description="EamA" evidence="6">
    <location>
        <begin position="157"/>
        <end position="296"/>
    </location>
</feature>
<dbReference type="InterPro" id="IPR037185">
    <property type="entry name" value="EmrE-like"/>
</dbReference>
<dbReference type="AlphaFoldDB" id="A0A5B2VCG2"/>
<dbReference type="RefSeq" id="WP_149820256.1">
    <property type="nucleotide sequence ID" value="NZ_VUOA01000033.1"/>
</dbReference>
<evidence type="ECO:0000313" key="7">
    <source>
        <dbReference type="EMBL" id="KAA2235807.1"/>
    </source>
</evidence>
<keyword evidence="3 5" id="KW-1133">Transmembrane helix</keyword>
<dbReference type="PANTHER" id="PTHR32322:SF14">
    <property type="entry name" value="PROTEIN PAGO"/>
    <property type="match status" value="1"/>
</dbReference>
<dbReference type="EMBL" id="VUOA01000033">
    <property type="protein sequence ID" value="KAA2235807.1"/>
    <property type="molecule type" value="Genomic_DNA"/>
</dbReference>
<evidence type="ECO:0000256" key="3">
    <source>
        <dbReference type="ARBA" id="ARBA00022989"/>
    </source>
</evidence>
<gene>
    <name evidence="7" type="ORF">F0L46_18470</name>
</gene>
<comment type="subcellular location">
    <subcellularLocation>
        <location evidence="1">Membrane</location>
        <topology evidence="1">Multi-pass membrane protein</topology>
    </subcellularLocation>
</comment>
<reference evidence="7 8" key="1">
    <citation type="submission" date="2019-09" db="EMBL/GenBank/DDBJ databases">
        <title>Salinarimonas rosea gen. nov., sp. nov., a new member of the a-2 subgroup of the Proteobacteria.</title>
        <authorList>
            <person name="Liu J."/>
        </authorList>
    </citation>
    <scope>NUCLEOTIDE SEQUENCE [LARGE SCALE GENOMIC DNA]</scope>
    <source>
        <strain evidence="7 8">BN140002</strain>
    </source>
</reference>
<dbReference type="InterPro" id="IPR050638">
    <property type="entry name" value="AA-Vitamin_Transporters"/>
</dbReference>
<feature type="transmembrane region" description="Helical" evidence="5">
    <location>
        <begin position="157"/>
        <end position="176"/>
    </location>
</feature>
<keyword evidence="8" id="KW-1185">Reference proteome</keyword>
<feature type="transmembrane region" description="Helical" evidence="5">
    <location>
        <begin position="256"/>
        <end position="273"/>
    </location>
</feature>
<accession>A0A5B2VCG2</accession>
<feature type="transmembrane region" description="Helical" evidence="5">
    <location>
        <begin position="36"/>
        <end position="53"/>
    </location>
</feature>
<feature type="transmembrane region" description="Helical" evidence="5">
    <location>
        <begin position="128"/>
        <end position="145"/>
    </location>
</feature>
<evidence type="ECO:0000256" key="1">
    <source>
        <dbReference type="ARBA" id="ARBA00004141"/>
    </source>
</evidence>
<sequence length="305" mass="31712">MRSHVDRRTLLFALMCLIWGATWVAAKVGLASVPPVLFSGTRFLAAGGIILLWCRMRGESTAVAPAHRGRLALAMLLMVALTYPLLFWGTIHVSSGLAAVIDLSFLPVALLGFAVLAGEERFSRRKGLAIGLGALGLAVLFGPKASTPGTGSPLEAWGVGAIILSALVYAGGSVIARPLLRVYPPLVVAGVTLFWGGVVTTLAALAAEPGALAALPHRWPAMAWGAWLFLVAGGSLAAYTIYLVLVRDWGPSRAGAYCYVSPAIAVGLGVVLLGERIAVHEGVGMATMLAAAWLAVRPGREEADA</sequence>
<dbReference type="InterPro" id="IPR000620">
    <property type="entry name" value="EamA_dom"/>
</dbReference>
<keyword evidence="2 5" id="KW-0812">Transmembrane</keyword>
<keyword evidence="4 5" id="KW-0472">Membrane</keyword>
<dbReference type="Pfam" id="PF00892">
    <property type="entry name" value="EamA"/>
    <property type="match status" value="2"/>
</dbReference>
<evidence type="ECO:0000259" key="6">
    <source>
        <dbReference type="Pfam" id="PF00892"/>
    </source>
</evidence>
<evidence type="ECO:0000256" key="5">
    <source>
        <dbReference type="SAM" id="Phobius"/>
    </source>
</evidence>
<dbReference type="SUPFAM" id="SSF103481">
    <property type="entry name" value="Multidrug resistance efflux transporter EmrE"/>
    <property type="match status" value="2"/>
</dbReference>
<dbReference type="GO" id="GO:0016020">
    <property type="term" value="C:membrane"/>
    <property type="evidence" value="ECO:0007669"/>
    <property type="project" value="UniProtKB-SubCell"/>
</dbReference>
<comment type="caution">
    <text evidence="7">The sequence shown here is derived from an EMBL/GenBank/DDBJ whole genome shotgun (WGS) entry which is preliminary data.</text>
</comment>
<evidence type="ECO:0000256" key="4">
    <source>
        <dbReference type="ARBA" id="ARBA00023136"/>
    </source>
</evidence>
<organism evidence="7 8">
    <name type="scientific">Salinarimonas soli</name>
    <dbReference type="NCBI Taxonomy" id="1638099"/>
    <lineage>
        <taxon>Bacteria</taxon>
        <taxon>Pseudomonadati</taxon>
        <taxon>Pseudomonadota</taxon>
        <taxon>Alphaproteobacteria</taxon>
        <taxon>Hyphomicrobiales</taxon>
        <taxon>Salinarimonadaceae</taxon>
        <taxon>Salinarimonas</taxon>
    </lineage>
</organism>
<dbReference type="OrthoDB" id="20414at2"/>
<evidence type="ECO:0000256" key="2">
    <source>
        <dbReference type="ARBA" id="ARBA00022692"/>
    </source>
</evidence>
<dbReference type="PANTHER" id="PTHR32322">
    <property type="entry name" value="INNER MEMBRANE TRANSPORTER"/>
    <property type="match status" value="1"/>
</dbReference>
<feature type="transmembrane region" description="Helical" evidence="5">
    <location>
        <begin position="97"/>
        <end position="116"/>
    </location>
</feature>